<keyword evidence="2" id="KW-0597">Phosphoprotein</keyword>
<organism evidence="8 9">
    <name type="scientific">Serendipita indica (strain DSM 11827)</name>
    <name type="common">Root endophyte fungus</name>
    <name type="synonym">Piriformospora indica</name>
    <dbReference type="NCBI Taxonomy" id="1109443"/>
    <lineage>
        <taxon>Eukaryota</taxon>
        <taxon>Fungi</taxon>
        <taxon>Dikarya</taxon>
        <taxon>Basidiomycota</taxon>
        <taxon>Agaricomycotina</taxon>
        <taxon>Agaricomycetes</taxon>
        <taxon>Sebacinales</taxon>
        <taxon>Serendipitaceae</taxon>
        <taxon>Serendipita</taxon>
    </lineage>
</organism>
<dbReference type="OMA" id="TDWREQE"/>
<keyword evidence="3" id="KW-0677">Repeat</keyword>
<dbReference type="EMBL" id="CAFZ01000266">
    <property type="protein sequence ID" value="CCA73952.1"/>
    <property type="molecule type" value="Genomic_DNA"/>
</dbReference>
<dbReference type="GO" id="GO:0005681">
    <property type="term" value="C:spliceosomal complex"/>
    <property type="evidence" value="ECO:0007669"/>
    <property type="project" value="TreeGrafter"/>
</dbReference>
<dbReference type="PANTHER" id="PTHR14978:SF0">
    <property type="entry name" value="BETA-CATENIN-LIKE PROTEIN 1"/>
    <property type="match status" value="1"/>
</dbReference>
<dbReference type="eggNOG" id="KOG2734">
    <property type="taxonomic scope" value="Eukaryota"/>
</dbReference>
<dbReference type="Gene3D" id="1.25.10.10">
    <property type="entry name" value="Leucine-rich Repeat Variant"/>
    <property type="match status" value="1"/>
</dbReference>
<sequence>MDGFQAPRSSSSGIKRKFEGTISPENAKKPKPSPLEFMQSSMSTSGKFKSLSTIKVEDEPEDDAPAEVQQEEEFAPGNDADYFVEEDEEGRFFGTGLTKEQKDILNIFEDGAEGAVADIEELNLPAIRRLLLKLERAINKNQDQRSKYPNDPTKFIDSEADLDAALKALIPLSQVPALAYPELAKSENIGMLIGLLSHENMDIVIDVVELIDELTDEDVGGEEDDADQDESEQNDRDASMKMLADAFTKHSLLELLVSNFSRFNEEEESDRQGLFHVLGIFENMIALNPSLAGQIVEKTSFLTWILTRIQAPTHDENRGYAAELLAILLQNDRSNRLAFAKKNGMEVILPVLANYRKRDPETADEEEFMENLFDSLCSSLQEPENKNLFTESEGVDLMLIMMREKLKARSRAIKVLDNALSGASGAKNCEVFVEALGLKPLFTAFMGKSKKSKVESSILASEETSHVLGILSSLFTNLASESPERIRLLTKFVEGDYEKVDRLLDVREAVETRLRIVDKEIAAERKEMKRTGEEIGDMEDLWYLRRLDGGLFTLQTVDYILGWICMEDDGIRNHISVMLGRKSKGLKDIVAVLKDYRDNIGDTENMEVDSTDEPVSRREILDGLLGFLETCV</sequence>
<dbReference type="FunCoup" id="G4TRK9">
    <property type="interactions" value="655"/>
</dbReference>
<keyword evidence="5" id="KW-0539">Nucleus</keyword>
<accession>G4TRK9</accession>
<keyword evidence="4" id="KW-0175">Coiled coil</keyword>
<gene>
    <name evidence="8" type="ORF">PIIN_07906</name>
</gene>
<evidence type="ECO:0000256" key="6">
    <source>
        <dbReference type="SAM" id="MobiDB-lite"/>
    </source>
</evidence>
<evidence type="ECO:0000256" key="4">
    <source>
        <dbReference type="ARBA" id="ARBA00023054"/>
    </source>
</evidence>
<comment type="subcellular location">
    <subcellularLocation>
        <location evidence="1">Nucleus</location>
    </subcellularLocation>
</comment>
<keyword evidence="9" id="KW-1185">Reference proteome</keyword>
<dbReference type="SUPFAM" id="SSF48371">
    <property type="entry name" value="ARM repeat"/>
    <property type="match status" value="1"/>
</dbReference>
<comment type="caution">
    <text evidence="8">The sequence shown here is derived from an EMBL/GenBank/DDBJ whole genome shotgun (WGS) entry which is preliminary data.</text>
</comment>
<evidence type="ECO:0000256" key="3">
    <source>
        <dbReference type="ARBA" id="ARBA00022737"/>
    </source>
</evidence>
<dbReference type="HOGENOM" id="CLU_017098_0_0_1"/>
<reference evidence="8 9" key="1">
    <citation type="journal article" date="2011" name="PLoS Pathog.">
        <title>Endophytic Life Strategies Decoded by Genome and Transcriptome Analyses of the Mutualistic Root Symbiont Piriformospora indica.</title>
        <authorList>
            <person name="Zuccaro A."/>
            <person name="Lahrmann U."/>
            <person name="Guldener U."/>
            <person name="Langen G."/>
            <person name="Pfiffi S."/>
            <person name="Biedenkopf D."/>
            <person name="Wong P."/>
            <person name="Samans B."/>
            <person name="Grimm C."/>
            <person name="Basiewicz M."/>
            <person name="Murat C."/>
            <person name="Martin F."/>
            <person name="Kogel K.H."/>
        </authorList>
    </citation>
    <scope>NUCLEOTIDE SEQUENCE [LARGE SCALE GENOMIC DNA]</scope>
    <source>
        <strain evidence="8 9">DSM 11827</strain>
    </source>
</reference>
<proteinExistence type="predicted"/>
<dbReference type="GO" id="GO:0010467">
    <property type="term" value="P:gene expression"/>
    <property type="evidence" value="ECO:0007669"/>
    <property type="project" value="UniProtKB-ARBA"/>
</dbReference>
<dbReference type="Pfam" id="PF08216">
    <property type="entry name" value="CTNNBL"/>
    <property type="match status" value="1"/>
</dbReference>
<dbReference type="InterPro" id="IPR013180">
    <property type="entry name" value="CTNNBL1_N"/>
</dbReference>
<evidence type="ECO:0000256" key="1">
    <source>
        <dbReference type="ARBA" id="ARBA00004123"/>
    </source>
</evidence>
<evidence type="ECO:0000256" key="5">
    <source>
        <dbReference type="ARBA" id="ARBA00023242"/>
    </source>
</evidence>
<dbReference type="InParanoid" id="G4TRK9"/>
<dbReference type="InterPro" id="IPR039678">
    <property type="entry name" value="CTNNBL1"/>
</dbReference>
<dbReference type="FunFam" id="1.25.10.10:FF:001136">
    <property type="entry name" value="Beta-catenin-like protein 1"/>
    <property type="match status" value="1"/>
</dbReference>
<dbReference type="OrthoDB" id="1898821at2759"/>
<evidence type="ECO:0000313" key="8">
    <source>
        <dbReference type="EMBL" id="CCA73952.1"/>
    </source>
</evidence>
<feature type="region of interest" description="Disordered" evidence="6">
    <location>
        <begin position="1"/>
        <end position="76"/>
    </location>
</feature>
<dbReference type="AlphaFoldDB" id="G4TRK9"/>
<feature type="domain" description="Beta-catenin-like protein 1 N-terminal" evidence="7">
    <location>
        <begin position="97"/>
        <end position="208"/>
    </location>
</feature>
<name>G4TRK9_SERID</name>
<evidence type="ECO:0000256" key="2">
    <source>
        <dbReference type="ARBA" id="ARBA00022553"/>
    </source>
</evidence>
<dbReference type="PANTHER" id="PTHR14978">
    <property type="entry name" value="BETA-CATENIN-LIKE PROTEIN 1 NUCLEAR ASSOCIATED PROTEIN"/>
    <property type="match status" value="1"/>
</dbReference>
<dbReference type="InterPro" id="IPR011989">
    <property type="entry name" value="ARM-like"/>
</dbReference>
<evidence type="ECO:0000313" key="9">
    <source>
        <dbReference type="Proteomes" id="UP000007148"/>
    </source>
</evidence>
<dbReference type="Proteomes" id="UP000007148">
    <property type="component" value="Unassembled WGS sequence"/>
</dbReference>
<dbReference type="InterPro" id="IPR016024">
    <property type="entry name" value="ARM-type_fold"/>
</dbReference>
<feature type="compositionally biased region" description="Polar residues" evidence="6">
    <location>
        <begin position="38"/>
        <end position="53"/>
    </location>
</feature>
<dbReference type="SMART" id="SM01156">
    <property type="entry name" value="DUF1716"/>
    <property type="match status" value="1"/>
</dbReference>
<dbReference type="STRING" id="1109443.G4TRK9"/>
<evidence type="ECO:0000259" key="7">
    <source>
        <dbReference type="SMART" id="SM01156"/>
    </source>
</evidence>
<feature type="compositionally biased region" description="Acidic residues" evidence="6">
    <location>
        <begin position="58"/>
        <end position="74"/>
    </location>
</feature>
<protein>
    <submittedName>
        <fullName evidence="8">Related to nuclear associated protein</fullName>
    </submittedName>
</protein>